<dbReference type="Proteomes" id="UP000663868">
    <property type="component" value="Unassembled WGS sequence"/>
</dbReference>
<dbReference type="EMBL" id="CAJNON010000121">
    <property type="protein sequence ID" value="CAF0996542.1"/>
    <property type="molecule type" value="Genomic_DNA"/>
</dbReference>
<evidence type="ECO:0000313" key="6">
    <source>
        <dbReference type="EMBL" id="CAF1174179.1"/>
    </source>
</evidence>
<dbReference type="PANTHER" id="PTHR33336:SF15">
    <property type="entry name" value="ABM DOMAIN-CONTAINING PROTEIN"/>
    <property type="match status" value="1"/>
</dbReference>
<dbReference type="EMBL" id="CAJNOM010000169">
    <property type="protein sequence ID" value="CAF1174179.1"/>
    <property type="molecule type" value="Genomic_DNA"/>
</dbReference>
<dbReference type="OrthoDB" id="10018681at2759"/>
<dbReference type="Gene3D" id="3.30.70.100">
    <property type="match status" value="1"/>
</dbReference>
<proteinExistence type="predicted"/>
<dbReference type="Proteomes" id="UP000663891">
    <property type="component" value="Unassembled WGS sequence"/>
</dbReference>
<dbReference type="EMBL" id="CAJNOG010000141">
    <property type="protein sequence ID" value="CAF1000867.1"/>
    <property type="molecule type" value="Genomic_DNA"/>
</dbReference>
<organism evidence="8 11">
    <name type="scientific">Adineta steineri</name>
    <dbReference type="NCBI Taxonomy" id="433720"/>
    <lineage>
        <taxon>Eukaryota</taxon>
        <taxon>Metazoa</taxon>
        <taxon>Spiralia</taxon>
        <taxon>Gnathifera</taxon>
        <taxon>Rotifera</taxon>
        <taxon>Eurotatoria</taxon>
        <taxon>Bdelloidea</taxon>
        <taxon>Adinetida</taxon>
        <taxon>Adinetidae</taxon>
        <taxon>Adineta</taxon>
    </lineage>
</organism>
<dbReference type="Proteomes" id="UP000663881">
    <property type="component" value="Unassembled WGS sequence"/>
</dbReference>
<dbReference type="AlphaFoldDB" id="A0A819BGB8"/>
<dbReference type="EMBL" id="CAJNOI010000013">
    <property type="protein sequence ID" value="CAF0799520.1"/>
    <property type="molecule type" value="Genomic_DNA"/>
</dbReference>
<dbReference type="Proteomes" id="UP000663877">
    <property type="component" value="Unassembled WGS sequence"/>
</dbReference>
<evidence type="ECO:0000313" key="3">
    <source>
        <dbReference type="EMBL" id="CAF0885497.1"/>
    </source>
</evidence>
<gene>
    <name evidence="2" type="ORF">BJG266_LOCUS5123</name>
    <name evidence="3" type="ORF">IZO911_LOCUS11428</name>
    <name evidence="5" type="ORF">JYZ213_LOCUS15989</name>
    <name evidence="9" type="ORF">KXQ929_LOCUS18219</name>
    <name evidence="8" type="ORF">OKA104_LOCUS18596</name>
    <name evidence="7" type="ORF">OXD698_LOCUS6676</name>
    <name evidence="6" type="ORF">QVE165_LOCUS24296</name>
    <name evidence="4" type="ORF">VCS650_LOCUS14493</name>
</gene>
<evidence type="ECO:0000313" key="5">
    <source>
        <dbReference type="EMBL" id="CAF1000867.1"/>
    </source>
</evidence>
<comment type="caution">
    <text evidence="8">The sequence shown here is derived from an EMBL/GenBank/DDBJ whole genome shotgun (WGS) entry which is preliminary data.</text>
</comment>
<keyword evidence="10" id="KW-1185">Reference proteome</keyword>
<dbReference type="PANTHER" id="PTHR33336">
    <property type="entry name" value="QUINOL MONOOXYGENASE YGIN-RELATED"/>
    <property type="match status" value="1"/>
</dbReference>
<dbReference type="EMBL" id="CAJNOE010000085">
    <property type="protein sequence ID" value="CAF0885497.1"/>
    <property type="molecule type" value="Genomic_DNA"/>
</dbReference>
<sequence length="117" mass="13485">MSNRVIHCVLDFFAKPGSEEKVRTILLSVLERARKEDGCLKHKLFQNMADPCQFTFIGAWESEDALEDHLTSDQYRKADSDIKKDVTRPMDQKRYKYIQNDPSLVPDTKASGFCTLI</sequence>
<dbReference type="SUPFAM" id="SSF54909">
    <property type="entry name" value="Dimeric alpha+beta barrel"/>
    <property type="match status" value="1"/>
</dbReference>
<evidence type="ECO:0000313" key="7">
    <source>
        <dbReference type="EMBL" id="CAF3606081.1"/>
    </source>
</evidence>
<name>A0A819BGB8_9BILA</name>
<reference evidence="8" key="1">
    <citation type="submission" date="2021-02" db="EMBL/GenBank/DDBJ databases">
        <authorList>
            <person name="Nowell W R."/>
        </authorList>
    </citation>
    <scope>NUCLEOTIDE SEQUENCE</scope>
</reference>
<evidence type="ECO:0000259" key="1">
    <source>
        <dbReference type="PROSITE" id="PS51725"/>
    </source>
</evidence>
<dbReference type="EMBL" id="CAJOAZ010000294">
    <property type="protein sequence ID" value="CAF3606081.1"/>
    <property type="molecule type" value="Genomic_DNA"/>
</dbReference>
<dbReference type="GO" id="GO:0003824">
    <property type="term" value="F:catalytic activity"/>
    <property type="evidence" value="ECO:0007669"/>
    <property type="project" value="TreeGrafter"/>
</dbReference>
<evidence type="ECO:0000313" key="4">
    <source>
        <dbReference type="EMBL" id="CAF0996542.1"/>
    </source>
</evidence>
<dbReference type="Proteomes" id="UP000663844">
    <property type="component" value="Unassembled WGS sequence"/>
</dbReference>
<dbReference type="InterPro" id="IPR007138">
    <property type="entry name" value="ABM_dom"/>
</dbReference>
<feature type="domain" description="ABM" evidence="1">
    <location>
        <begin position="6"/>
        <end position="98"/>
    </location>
</feature>
<dbReference type="Proteomes" id="UP000663832">
    <property type="component" value="Unassembled WGS sequence"/>
</dbReference>
<evidence type="ECO:0000313" key="10">
    <source>
        <dbReference type="Proteomes" id="UP000663832"/>
    </source>
</evidence>
<dbReference type="InterPro" id="IPR050744">
    <property type="entry name" value="AI-2_Isomerase_LsrG"/>
</dbReference>
<dbReference type="PROSITE" id="PS51725">
    <property type="entry name" value="ABM"/>
    <property type="match status" value="1"/>
</dbReference>
<evidence type="ECO:0000313" key="2">
    <source>
        <dbReference type="EMBL" id="CAF0799520.1"/>
    </source>
</evidence>
<evidence type="ECO:0000313" key="8">
    <source>
        <dbReference type="EMBL" id="CAF3802942.1"/>
    </source>
</evidence>
<dbReference type="Proteomes" id="UP000663845">
    <property type="component" value="Unassembled WGS sequence"/>
</dbReference>
<dbReference type="Proteomes" id="UP000663860">
    <property type="component" value="Unassembled WGS sequence"/>
</dbReference>
<dbReference type="EMBL" id="CAJOAY010001161">
    <property type="protein sequence ID" value="CAF3802942.1"/>
    <property type="molecule type" value="Genomic_DNA"/>
</dbReference>
<evidence type="ECO:0000313" key="9">
    <source>
        <dbReference type="EMBL" id="CAF3820694.1"/>
    </source>
</evidence>
<accession>A0A819BGB8</accession>
<protein>
    <recommendedName>
        <fullName evidence="1">ABM domain-containing protein</fullName>
    </recommendedName>
</protein>
<dbReference type="EMBL" id="CAJOBB010001178">
    <property type="protein sequence ID" value="CAF3820694.1"/>
    <property type="molecule type" value="Genomic_DNA"/>
</dbReference>
<dbReference type="Pfam" id="PF03992">
    <property type="entry name" value="ABM"/>
    <property type="match status" value="1"/>
</dbReference>
<dbReference type="InterPro" id="IPR011008">
    <property type="entry name" value="Dimeric_a/b-barrel"/>
</dbReference>
<evidence type="ECO:0000313" key="11">
    <source>
        <dbReference type="Proteomes" id="UP000663881"/>
    </source>
</evidence>